<dbReference type="HOGENOM" id="CLU_598140_0_0_2"/>
<evidence type="ECO:0000313" key="2">
    <source>
        <dbReference type="Proteomes" id="UP000033101"/>
    </source>
</evidence>
<dbReference type="PATRIC" id="fig|1434110.4.peg.3906"/>
<keyword evidence="2" id="KW-1185">Reference proteome</keyword>
<accession>A0A0E3WVC0</accession>
<dbReference type="EMBL" id="CP009516">
    <property type="protein sequence ID" value="AKB79515.1"/>
    <property type="molecule type" value="Genomic_DNA"/>
</dbReference>
<sequence>MKYKMKGLKFFKFITLVIFVGSLVYGYYEYKEFTSVPTTRLATGSYYPEMPPDSHHYYLQLPIDHNNPSKGNFTDFYILSPNFKQGEEVIFWLFDNQQEAVGMINSPDDFEYFENNLEGLSYVLIGNRGVNPTLFPEVYYKNGTVNYNLALKLYGSSQQIEDLEAVRQDMQKKGLLPHDGRIMLYGGSGGGFLVQQYLDKYGSHVSRALIEFSGAPDIAQQHNVTFANNLYEQNPEAAKVYFVLSRNETRTSLAFTMFKLGLEGDKESQTRVVESQVEGSKLKDKYLYFKKWINPPYNFPFVSFIISIPSELEVKVRMYELIGADLQEYNPASSQEVNLMCEWTGVVLADFLKANVDGTIPTPHFSLNRSNYTGEVMVWSGTEDQDFSTQMGKWISDSYPNSQQAIFNDSHKRDRYDDYYLNFRKAFFVTGLNSSETQSYFKDTRQLNGK</sequence>
<protein>
    <submittedName>
        <fullName evidence="1">Uncharacterized protein</fullName>
    </submittedName>
</protein>
<gene>
    <name evidence="1" type="ORF">MSHOH_3032</name>
</gene>
<dbReference type="AlphaFoldDB" id="A0A0E3WVC0"/>
<evidence type="ECO:0000313" key="1">
    <source>
        <dbReference type="EMBL" id="AKB79515.1"/>
    </source>
</evidence>
<dbReference type="InterPro" id="IPR029058">
    <property type="entry name" value="AB_hydrolase_fold"/>
</dbReference>
<reference evidence="1 2" key="1">
    <citation type="submission" date="2014-07" db="EMBL/GenBank/DDBJ databases">
        <title>Methanogenic archaea and the global carbon cycle.</title>
        <authorList>
            <person name="Henriksen J.R."/>
            <person name="Luke J."/>
            <person name="Reinhart S."/>
            <person name="Benedict M.N."/>
            <person name="Youngblut N.D."/>
            <person name="Metcalf M.E."/>
            <person name="Whitaker R.J."/>
            <person name="Metcalf W.W."/>
        </authorList>
    </citation>
    <scope>NUCLEOTIDE SEQUENCE [LARGE SCALE GENOMIC DNA]</scope>
    <source>
        <strain evidence="1 2">HB-1</strain>
    </source>
</reference>
<name>A0A0E3WVC0_9EURY</name>
<dbReference type="KEGG" id="mhor:MSHOH_3032"/>
<dbReference type="Gene3D" id="3.40.50.1820">
    <property type="entry name" value="alpha/beta hydrolase"/>
    <property type="match status" value="1"/>
</dbReference>
<dbReference type="InterPro" id="IPR002885">
    <property type="entry name" value="PPR_rpt"/>
</dbReference>
<dbReference type="SUPFAM" id="SSF53474">
    <property type="entry name" value="alpha/beta-Hydrolases"/>
    <property type="match status" value="1"/>
</dbReference>
<organism evidence="1 2">
    <name type="scientific">Methanosarcina horonobensis HB-1 = JCM 15518</name>
    <dbReference type="NCBI Taxonomy" id="1434110"/>
    <lineage>
        <taxon>Archaea</taxon>
        <taxon>Methanobacteriati</taxon>
        <taxon>Methanobacteriota</taxon>
        <taxon>Stenosarchaea group</taxon>
        <taxon>Methanomicrobia</taxon>
        <taxon>Methanosarcinales</taxon>
        <taxon>Methanosarcinaceae</taxon>
        <taxon>Methanosarcina</taxon>
    </lineage>
</organism>
<dbReference type="Proteomes" id="UP000033101">
    <property type="component" value="Chromosome"/>
</dbReference>
<dbReference type="PROSITE" id="PS51375">
    <property type="entry name" value="PPR"/>
    <property type="match status" value="1"/>
</dbReference>
<proteinExistence type="predicted"/>